<dbReference type="SUPFAM" id="SSF53448">
    <property type="entry name" value="Nucleotide-diphospho-sugar transferases"/>
    <property type="match status" value="1"/>
</dbReference>
<dbReference type="EMBL" id="FTNM01000003">
    <property type="protein sequence ID" value="SIR09981.1"/>
    <property type="molecule type" value="Genomic_DNA"/>
</dbReference>
<feature type="transmembrane region" description="Helical" evidence="8">
    <location>
        <begin position="265"/>
        <end position="290"/>
    </location>
</feature>
<organism evidence="10 11">
    <name type="scientific">Pontibacter lucknowensis</name>
    <dbReference type="NCBI Taxonomy" id="1077936"/>
    <lineage>
        <taxon>Bacteria</taxon>
        <taxon>Pseudomonadati</taxon>
        <taxon>Bacteroidota</taxon>
        <taxon>Cytophagia</taxon>
        <taxon>Cytophagales</taxon>
        <taxon>Hymenobacteraceae</taxon>
        <taxon>Pontibacter</taxon>
    </lineage>
</organism>
<dbReference type="InterPro" id="IPR001173">
    <property type="entry name" value="Glyco_trans_2-like"/>
</dbReference>
<accession>A0A1N6Y668</accession>
<evidence type="ECO:0000256" key="5">
    <source>
        <dbReference type="ARBA" id="ARBA00022985"/>
    </source>
</evidence>
<evidence type="ECO:0000256" key="1">
    <source>
        <dbReference type="ARBA" id="ARBA00022475"/>
    </source>
</evidence>
<keyword evidence="5" id="KW-0448">Lipopolysaccharide biosynthesis</keyword>
<dbReference type="STRING" id="1077936.SAMN05421545_2287"/>
<dbReference type="CDD" id="cd04187">
    <property type="entry name" value="DPM1_like_bac"/>
    <property type="match status" value="1"/>
</dbReference>
<keyword evidence="6 8" id="KW-1133">Transmembrane helix</keyword>
<dbReference type="Pfam" id="PF00535">
    <property type="entry name" value="Glycos_transf_2"/>
    <property type="match status" value="1"/>
</dbReference>
<dbReference type="InterPro" id="IPR050256">
    <property type="entry name" value="Glycosyltransferase_2"/>
</dbReference>
<dbReference type="GO" id="GO:0009103">
    <property type="term" value="P:lipopolysaccharide biosynthetic process"/>
    <property type="evidence" value="ECO:0007669"/>
    <property type="project" value="UniProtKB-KW"/>
</dbReference>
<evidence type="ECO:0000256" key="3">
    <source>
        <dbReference type="ARBA" id="ARBA00022679"/>
    </source>
</evidence>
<proteinExistence type="predicted"/>
<reference evidence="11" key="1">
    <citation type="submission" date="2017-01" db="EMBL/GenBank/DDBJ databases">
        <authorList>
            <person name="Varghese N."/>
            <person name="Submissions S."/>
        </authorList>
    </citation>
    <scope>NUCLEOTIDE SEQUENCE [LARGE SCALE GENOMIC DNA]</scope>
    <source>
        <strain evidence="11">DM9</strain>
    </source>
</reference>
<evidence type="ECO:0000256" key="6">
    <source>
        <dbReference type="ARBA" id="ARBA00022989"/>
    </source>
</evidence>
<keyword evidence="3 10" id="KW-0808">Transferase</keyword>
<feature type="transmembrane region" description="Helical" evidence="8">
    <location>
        <begin position="231"/>
        <end position="253"/>
    </location>
</feature>
<dbReference type="Proteomes" id="UP000185924">
    <property type="component" value="Unassembled WGS sequence"/>
</dbReference>
<keyword evidence="1" id="KW-1003">Cell membrane</keyword>
<dbReference type="PANTHER" id="PTHR48090:SF3">
    <property type="entry name" value="UNDECAPRENYL-PHOSPHATE 4-DEOXY-4-FORMAMIDO-L-ARABINOSE TRANSFERASE"/>
    <property type="match status" value="1"/>
</dbReference>
<dbReference type="RefSeq" id="WP_040574836.1">
    <property type="nucleotide sequence ID" value="NZ_FTNM01000003.1"/>
</dbReference>
<protein>
    <submittedName>
        <fullName evidence="10">Glycosyltransferase involved in cell wall bisynthesis</fullName>
    </submittedName>
</protein>
<evidence type="ECO:0000256" key="2">
    <source>
        <dbReference type="ARBA" id="ARBA00022676"/>
    </source>
</evidence>
<keyword evidence="7 8" id="KW-0472">Membrane</keyword>
<dbReference type="GO" id="GO:0005886">
    <property type="term" value="C:plasma membrane"/>
    <property type="evidence" value="ECO:0007669"/>
    <property type="project" value="TreeGrafter"/>
</dbReference>
<evidence type="ECO:0000256" key="4">
    <source>
        <dbReference type="ARBA" id="ARBA00022692"/>
    </source>
</evidence>
<dbReference type="Gene3D" id="3.90.550.10">
    <property type="entry name" value="Spore Coat Polysaccharide Biosynthesis Protein SpsA, Chain A"/>
    <property type="match status" value="1"/>
</dbReference>
<evidence type="ECO:0000256" key="7">
    <source>
        <dbReference type="ARBA" id="ARBA00023136"/>
    </source>
</evidence>
<dbReference type="AlphaFoldDB" id="A0A1N6Y668"/>
<name>A0A1N6Y668_9BACT</name>
<evidence type="ECO:0000313" key="11">
    <source>
        <dbReference type="Proteomes" id="UP000185924"/>
    </source>
</evidence>
<dbReference type="InterPro" id="IPR029044">
    <property type="entry name" value="Nucleotide-diphossugar_trans"/>
</dbReference>
<keyword evidence="11" id="KW-1185">Reference proteome</keyword>
<evidence type="ECO:0000259" key="9">
    <source>
        <dbReference type="Pfam" id="PF00535"/>
    </source>
</evidence>
<keyword evidence="4 8" id="KW-0812">Transmembrane</keyword>
<evidence type="ECO:0000313" key="10">
    <source>
        <dbReference type="EMBL" id="SIR09981.1"/>
    </source>
</evidence>
<dbReference type="PANTHER" id="PTHR48090">
    <property type="entry name" value="UNDECAPRENYL-PHOSPHATE 4-DEOXY-4-FORMAMIDO-L-ARABINOSE TRANSFERASE-RELATED"/>
    <property type="match status" value="1"/>
</dbReference>
<feature type="domain" description="Glycosyltransferase 2-like" evidence="9">
    <location>
        <begin position="5"/>
        <end position="165"/>
    </location>
</feature>
<dbReference type="GO" id="GO:0016757">
    <property type="term" value="F:glycosyltransferase activity"/>
    <property type="evidence" value="ECO:0007669"/>
    <property type="project" value="UniProtKB-KW"/>
</dbReference>
<dbReference type="OrthoDB" id="9807778at2"/>
<sequence>MKELSVVIPVLNERENIKPLLESIRHALHGIDYEAIFVDDGSRDGTPGEIRKWADQNTRLVELRKNYGQSTAITAGIDHTTGNYIALLDGDLQNDPSDIPCMLQKMQEEDWDVVAGNRKNRQDDVLLRKIPSKIANNLIRRMTGVHIKDYGCTLKVFKREIAQELDIYGELHRFIPVLAKMQGANIAQVDVKHHPRKFGRSKYGIGRTINVMADLVTMVFFRKYIQRPMHLFGTMGFISLGLGLLVNFYLLILKLLGQDIWGKPLLILGLMLVLGGIQLITIGILAEICVRIYFKSNNSKTYHVRRIFDPSKEPLQVVAEKLAS</sequence>
<gene>
    <name evidence="10" type="ORF">SAMN05421545_2287</name>
</gene>
<evidence type="ECO:0000256" key="8">
    <source>
        <dbReference type="SAM" id="Phobius"/>
    </source>
</evidence>
<keyword evidence="2" id="KW-0328">Glycosyltransferase</keyword>